<accession>A0A6J5RZ24</accession>
<protein>
    <submittedName>
        <fullName evidence="1">Uncharacterized protein</fullName>
    </submittedName>
</protein>
<sequence>MRIDLNQIALPTYDVIPDGTIAHTRVTLKRGGYIAEGYEDGWVTQSNSSSALFLACQFELLDGEFKNRVITTNIGLYSEKGNLFTEIGLKTMRQIIDSAYELKADVLDTRRDIKDYGALDNLVCVCKIKVKMQQYNGEMQPKNEVQVLTPGSKEYQMFKLENAKPSVTTFTSATLNKGAVAPTVENGRFKINEKNTFSPAEPILRDDEIPF</sequence>
<organism evidence="1">
    <name type="scientific">uncultured Caudovirales phage</name>
    <dbReference type="NCBI Taxonomy" id="2100421"/>
    <lineage>
        <taxon>Viruses</taxon>
        <taxon>Duplodnaviria</taxon>
        <taxon>Heunggongvirae</taxon>
        <taxon>Uroviricota</taxon>
        <taxon>Caudoviricetes</taxon>
        <taxon>Peduoviridae</taxon>
        <taxon>Maltschvirus</taxon>
        <taxon>Maltschvirus maltsch</taxon>
    </lineage>
</organism>
<proteinExistence type="predicted"/>
<dbReference type="EMBL" id="LR797257">
    <property type="protein sequence ID" value="CAB4197565.1"/>
    <property type="molecule type" value="Genomic_DNA"/>
</dbReference>
<name>A0A6J5RZ24_9CAUD</name>
<reference evidence="1" key="1">
    <citation type="submission" date="2020-05" db="EMBL/GenBank/DDBJ databases">
        <authorList>
            <person name="Chiriac C."/>
            <person name="Salcher M."/>
            <person name="Ghai R."/>
            <person name="Kavagutti S V."/>
        </authorList>
    </citation>
    <scope>NUCLEOTIDE SEQUENCE</scope>
</reference>
<evidence type="ECO:0000313" key="1">
    <source>
        <dbReference type="EMBL" id="CAB4197565.1"/>
    </source>
</evidence>
<gene>
    <name evidence="1" type="ORF">UFOVP1311_22</name>
</gene>